<dbReference type="Gene3D" id="3.30.559.10">
    <property type="entry name" value="Chloramphenicol acetyltransferase-like domain"/>
    <property type="match status" value="2"/>
</dbReference>
<sequence>MEVELISTEIIKPSTPTPPHLRIYPLSFIDNMMYRNYIPVALFYHPNESDKQSITSNLKNSLSEVLTRYYPFAGRLRDQLSIECNDEGVPFRVTEIKGEQSTILQNPNETLLRLLFPDKLPWKVTEYDESIAAVQINFFSCGGLAITACVCHKMGDATTTLNFVNDWAAMTKEKGEALTQLSLPLLNGGVSVFSHKDMPCFPEIVFGKGNKSNAVCRRSVFPPSKINSLKEMVTSHGVQNPTRVEVITAWIYMRAVHALGLTFDKISFRQVVSLRRRMTPPLPNKSVGNMFWFLYMCTPGADKDEEIELHDLVAKTKANFADFCEVYPKKFGGEDKDVAFISKCMNQGPSPLDKPRGYDEIKDVHNLFIYTSWCGFPLYNADFGWGKPLWATTCGWFVSNGMLLTDTRDGRGVEVIVNMEEEDIVRFERDVELLQYATLNPSREITY</sequence>
<evidence type="ECO:0000256" key="1">
    <source>
        <dbReference type="ARBA" id="ARBA00009861"/>
    </source>
</evidence>
<protein>
    <submittedName>
        <fullName evidence="4">Uncharacterized protein</fullName>
    </submittedName>
</protein>
<keyword evidence="2" id="KW-0808">Transferase</keyword>
<dbReference type="PANTHER" id="PTHR31623:SF122">
    <property type="entry name" value="HXXXD-TYPE ACYL-TRANSFERASE FAMILY PROTEIN"/>
    <property type="match status" value="1"/>
</dbReference>
<evidence type="ECO:0000256" key="3">
    <source>
        <dbReference type="ARBA" id="ARBA00023315"/>
    </source>
</evidence>
<evidence type="ECO:0000256" key="2">
    <source>
        <dbReference type="ARBA" id="ARBA00022679"/>
    </source>
</evidence>
<comment type="similarity">
    <text evidence="1">Belongs to the plant acyltransferase family.</text>
</comment>
<keyword evidence="3" id="KW-0012">Acyltransferase</keyword>
<reference evidence="4" key="1">
    <citation type="submission" date="2012-05" db="EMBL/GenBank/DDBJ databases">
        <authorList>
            <person name="Krishnakumar V."/>
            <person name="Cheung F."/>
            <person name="Xiao Y."/>
            <person name="Chan A."/>
            <person name="Moskal W.A."/>
            <person name="Town C.D."/>
        </authorList>
    </citation>
    <scope>NUCLEOTIDE SEQUENCE</scope>
</reference>
<organism evidence="4">
    <name type="scientific">Lotus japonicus</name>
    <name type="common">Lotus corniculatus var. japonicus</name>
    <dbReference type="NCBI Taxonomy" id="34305"/>
    <lineage>
        <taxon>Eukaryota</taxon>
        <taxon>Viridiplantae</taxon>
        <taxon>Streptophyta</taxon>
        <taxon>Embryophyta</taxon>
        <taxon>Tracheophyta</taxon>
        <taxon>Spermatophyta</taxon>
        <taxon>Magnoliopsida</taxon>
        <taxon>eudicotyledons</taxon>
        <taxon>Gunneridae</taxon>
        <taxon>Pentapetalae</taxon>
        <taxon>rosids</taxon>
        <taxon>fabids</taxon>
        <taxon>Fabales</taxon>
        <taxon>Fabaceae</taxon>
        <taxon>Papilionoideae</taxon>
        <taxon>50 kb inversion clade</taxon>
        <taxon>NPAAA clade</taxon>
        <taxon>Hologalegina</taxon>
        <taxon>robinioid clade</taxon>
        <taxon>Loteae</taxon>
        <taxon>Lotus</taxon>
    </lineage>
</organism>
<proteinExistence type="evidence at transcript level"/>
<evidence type="ECO:0000313" key="4">
    <source>
        <dbReference type="EMBL" id="AFK47265.1"/>
    </source>
</evidence>
<dbReference type="PANTHER" id="PTHR31623">
    <property type="entry name" value="F21J9.9"/>
    <property type="match status" value="1"/>
</dbReference>
<dbReference type="GO" id="GO:0016746">
    <property type="term" value="F:acyltransferase activity"/>
    <property type="evidence" value="ECO:0007669"/>
    <property type="project" value="UniProtKB-KW"/>
</dbReference>
<dbReference type="EMBL" id="BT147471">
    <property type="protein sequence ID" value="AFK47265.1"/>
    <property type="molecule type" value="mRNA"/>
</dbReference>
<name>I3T423_LOTJA</name>
<dbReference type="AlphaFoldDB" id="I3T423"/>
<dbReference type="Pfam" id="PF02458">
    <property type="entry name" value="Transferase"/>
    <property type="match status" value="1"/>
</dbReference>
<accession>I3T423</accession>
<dbReference type="InterPro" id="IPR023213">
    <property type="entry name" value="CAT-like_dom_sf"/>
</dbReference>